<feature type="chain" id="PRO_5043574703" description="Exostosin GT47 domain-containing protein" evidence="2">
    <location>
        <begin position="20"/>
        <end position="316"/>
    </location>
</feature>
<evidence type="ECO:0000313" key="4">
    <source>
        <dbReference type="EMBL" id="KAJ1158574.1"/>
    </source>
</evidence>
<organism evidence="4 5">
    <name type="scientific">Pleurodeles waltl</name>
    <name type="common">Iberian ribbed newt</name>
    <dbReference type="NCBI Taxonomy" id="8319"/>
    <lineage>
        <taxon>Eukaryota</taxon>
        <taxon>Metazoa</taxon>
        <taxon>Chordata</taxon>
        <taxon>Craniata</taxon>
        <taxon>Vertebrata</taxon>
        <taxon>Euteleostomi</taxon>
        <taxon>Amphibia</taxon>
        <taxon>Batrachia</taxon>
        <taxon>Caudata</taxon>
        <taxon>Salamandroidea</taxon>
        <taxon>Salamandridae</taxon>
        <taxon>Pleurodelinae</taxon>
        <taxon>Pleurodeles</taxon>
    </lineage>
</organism>
<keyword evidence="5" id="KW-1185">Reference proteome</keyword>
<dbReference type="AlphaFoldDB" id="A0AAV7S212"/>
<evidence type="ECO:0000256" key="2">
    <source>
        <dbReference type="SAM" id="SignalP"/>
    </source>
</evidence>
<dbReference type="InterPro" id="IPR040911">
    <property type="entry name" value="Exostosin_GT47"/>
</dbReference>
<feature type="signal peptide" evidence="2">
    <location>
        <begin position="1"/>
        <end position="19"/>
    </location>
</feature>
<accession>A0AAV7S212</accession>
<reference evidence="4" key="1">
    <citation type="journal article" date="2022" name="bioRxiv">
        <title>Sequencing and chromosome-scale assembly of the giantPleurodeles waltlgenome.</title>
        <authorList>
            <person name="Brown T."/>
            <person name="Elewa A."/>
            <person name="Iarovenko S."/>
            <person name="Subramanian E."/>
            <person name="Araus A.J."/>
            <person name="Petzold A."/>
            <person name="Susuki M."/>
            <person name="Suzuki K.-i.T."/>
            <person name="Hayashi T."/>
            <person name="Toyoda A."/>
            <person name="Oliveira C."/>
            <person name="Osipova E."/>
            <person name="Leigh N.D."/>
            <person name="Simon A."/>
            <person name="Yun M.H."/>
        </authorList>
    </citation>
    <scope>NUCLEOTIDE SEQUENCE</scope>
    <source>
        <strain evidence="4">20211129_DDA</strain>
        <tissue evidence="4">Liver</tissue>
    </source>
</reference>
<dbReference type="PANTHER" id="PTHR11062">
    <property type="entry name" value="EXOSTOSIN HEPARAN SULFATE GLYCOSYLTRANSFERASE -RELATED"/>
    <property type="match status" value="1"/>
</dbReference>
<dbReference type="GO" id="GO:0005794">
    <property type="term" value="C:Golgi apparatus"/>
    <property type="evidence" value="ECO:0007669"/>
    <property type="project" value="TreeGrafter"/>
</dbReference>
<dbReference type="GO" id="GO:0015020">
    <property type="term" value="F:glucuronosyltransferase activity"/>
    <property type="evidence" value="ECO:0007669"/>
    <property type="project" value="TreeGrafter"/>
</dbReference>
<dbReference type="EMBL" id="JANPWB010000009">
    <property type="protein sequence ID" value="KAJ1158574.1"/>
    <property type="molecule type" value="Genomic_DNA"/>
</dbReference>
<dbReference type="Proteomes" id="UP001066276">
    <property type="component" value="Chromosome 5"/>
</dbReference>
<dbReference type="GO" id="GO:0015012">
    <property type="term" value="P:heparan sulfate proteoglycan biosynthetic process"/>
    <property type="evidence" value="ECO:0007669"/>
    <property type="project" value="UniProtKB-ARBA"/>
</dbReference>
<dbReference type="Pfam" id="PF03016">
    <property type="entry name" value="Exostosin_GT47"/>
    <property type="match status" value="1"/>
</dbReference>
<proteinExistence type="inferred from homology"/>
<evidence type="ECO:0000313" key="5">
    <source>
        <dbReference type="Proteomes" id="UP001066276"/>
    </source>
</evidence>
<evidence type="ECO:0000256" key="1">
    <source>
        <dbReference type="ARBA" id="ARBA00010271"/>
    </source>
</evidence>
<feature type="domain" description="Exostosin GT47" evidence="3">
    <location>
        <begin position="110"/>
        <end position="311"/>
    </location>
</feature>
<name>A0AAV7S212_PLEWA</name>
<gene>
    <name evidence="4" type="ORF">NDU88_011262</name>
</gene>
<protein>
    <recommendedName>
        <fullName evidence="3">Exostosin GT47 domain-containing protein</fullName>
    </recommendedName>
</protein>
<evidence type="ECO:0000259" key="3">
    <source>
        <dbReference type="Pfam" id="PF03016"/>
    </source>
</evidence>
<dbReference type="PROSITE" id="PS51257">
    <property type="entry name" value="PROKAR_LIPOPROTEIN"/>
    <property type="match status" value="1"/>
</dbReference>
<keyword evidence="2" id="KW-0732">Signal</keyword>
<dbReference type="GO" id="GO:0008375">
    <property type="term" value="F:acetylglucosaminyltransferase activity"/>
    <property type="evidence" value="ECO:0007669"/>
    <property type="project" value="TreeGrafter"/>
</dbReference>
<dbReference type="InterPro" id="IPR004263">
    <property type="entry name" value="Exostosin"/>
</dbReference>
<sequence length="316" mass="35356">MQAKKRYLLLVSCLGACCCLLLGGCYFQGEQTPRPTSTPGFHNLRSRPWVEAAPRPSPLWTAPLGSYPEQGQAGLVQRPLAPQREQPDATTGHCHMQNCFDFSLCQRWGFWVYVYPQSVETPPPSSTYRKVLGALQASRFYTTDPGRACLFVPPVDTLDRDRLSGEYVAGARARLQALPLWNGGRNHLVFNLYSGSWPDYGEELGLDLGQAMLARASLGTGAHRPGFDVSLPLFPREHPERGGPQGAAGLLPTVRRYLLVFKGKRYLTGIGSETRNALHHLHNGQDMLLLTTCRHGRDWERHQDQRCPRDNAEYSR</sequence>
<dbReference type="PANTHER" id="PTHR11062:SF129">
    <property type="entry name" value="EXOSTOSIN-1"/>
    <property type="match status" value="1"/>
</dbReference>
<comment type="caution">
    <text evidence="4">The sequence shown here is derived from an EMBL/GenBank/DDBJ whole genome shotgun (WGS) entry which is preliminary data.</text>
</comment>
<comment type="similarity">
    <text evidence="1">Belongs to the glycosyltransferase 47 family.</text>
</comment>